<dbReference type="PANTHER" id="PTHR21600:SF83">
    <property type="entry name" value="PSEUDOURIDYLATE SYNTHASE RPUSD4, MITOCHONDRIAL"/>
    <property type="match status" value="1"/>
</dbReference>
<dbReference type="Pfam" id="PF00849">
    <property type="entry name" value="PseudoU_synth_2"/>
    <property type="match status" value="1"/>
</dbReference>
<evidence type="ECO:0000313" key="5">
    <source>
        <dbReference type="Proteomes" id="UP000004947"/>
    </source>
</evidence>
<evidence type="ECO:0000256" key="1">
    <source>
        <dbReference type="ARBA" id="ARBA00010876"/>
    </source>
</evidence>
<comment type="caution">
    <text evidence="4">The sequence shown here is derived from an EMBL/GenBank/DDBJ whole genome shotgun (WGS) entry which is preliminary data.</text>
</comment>
<comment type="similarity">
    <text evidence="1">Belongs to the pseudouridine synthase RluA family.</text>
</comment>
<keyword evidence="2" id="KW-0413">Isomerase</keyword>
<name>A6DRR1_9BACT</name>
<dbReference type="InterPro" id="IPR006145">
    <property type="entry name" value="PsdUridine_synth_RsuA/RluA"/>
</dbReference>
<proteinExistence type="inferred from homology"/>
<dbReference type="GO" id="GO:0006396">
    <property type="term" value="P:RNA processing"/>
    <property type="evidence" value="ECO:0007669"/>
    <property type="project" value="UniProtKB-ARBA"/>
</dbReference>
<dbReference type="GO" id="GO:0140098">
    <property type="term" value="F:catalytic activity, acting on RNA"/>
    <property type="evidence" value="ECO:0007669"/>
    <property type="project" value="UniProtKB-ARBA"/>
</dbReference>
<gene>
    <name evidence="4" type="ORF">LNTAR_13312</name>
</gene>
<dbReference type="STRING" id="313628.LNTAR_13312"/>
<evidence type="ECO:0000259" key="3">
    <source>
        <dbReference type="Pfam" id="PF00849"/>
    </source>
</evidence>
<protein>
    <submittedName>
        <fullName evidence="4">Ribosomal large subunit pseudouridine synthase D</fullName>
    </submittedName>
</protein>
<dbReference type="CDD" id="cd02869">
    <property type="entry name" value="PseudoU_synth_RluA_like"/>
    <property type="match status" value="1"/>
</dbReference>
<organism evidence="4 5">
    <name type="scientific">Lentisphaera araneosa HTCC2155</name>
    <dbReference type="NCBI Taxonomy" id="313628"/>
    <lineage>
        <taxon>Bacteria</taxon>
        <taxon>Pseudomonadati</taxon>
        <taxon>Lentisphaerota</taxon>
        <taxon>Lentisphaeria</taxon>
        <taxon>Lentisphaerales</taxon>
        <taxon>Lentisphaeraceae</taxon>
        <taxon>Lentisphaera</taxon>
    </lineage>
</organism>
<dbReference type="InterPro" id="IPR050188">
    <property type="entry name" value="RluA_PseudoU_synthase"/>
</dbReference>
<dbReference type="InterPro" id="IPR020103">
    <property type="entry name" value="PsdUridine_synth_cat_dom_sf"/>
</dbReference>
<sequence length="221" mass="25231">MTEADVLHEDNHIIIVNKRAGQVVQIDESGDTPLCEIVQAFLKKKHKKEGNVFLGVTHRLDRPVSGVIIFAKTSKALTRLNKMFQEKEIQKTYWAFCLANPAKASDLLTHYLVKDRRKNKTKAHNKKVTEGKFSQLEYKEIKRSGRQSLLEVNPLTGRPHQIRVQLASIGCIIKGDLKYGAPKANEDKSICLHSRRVRFIHPVSKEEIDLEAPLHRPGLWK</sequence>
<dbReference type="Gene3D" id="3.30.2350.10">
    <property type="entry name" value="Pseudouridine synthase"/>
    <property type="match status" value="1"/>
</dbReference>
<evidence type="ECO:0000313" key="4">
    <source>
        <dbReference type="EMBL" id="EDM25730.1"/>
    </source>
</evidence>
<dbReference type="GO" id="GO:0003723">
    <property type="term" value="F:RNA binding"/>
    <property type="evidence" value="ECO:0007669"/>
    <property type="project" value="InterPro"/>
</dbReference>
<dbReference type="eggNOG" id="COG0564">
    <property type="taxonomic scope" value="Bacteria"/>
</dbReference>
<reference evidence="4 5" key="1">
    <citation type="journal article" date="2010" name="J. Bacteriol.">
        <title>Genome sequence of Lentisphaera araneosa HTCC2155T, the type species of the order Lentisphaerales in the phylum Lentisphaerae.</title>
        <authorList>
            <person name="Thrash J.C."/>
            <person name="Cho J.C."/>
            <person name="Vergin K.L."/>
            <person name="Morris R.M."/>
            <person name="Giovannoni S.J."/>
        </authorList>
    </citation>
    <scope>NUCLEOTIDE SEQUENCE [LARGE SCALE GENOMIC DNA]</scope>
    <source>
        <strain evidence="4 5">HTCC2155</strain>
    </source>
</reference>
<dbReference type="Proteomes" id="UP000004947">
    <property type="component" value="Unassembled WGS sequence"/>
</dbReference>
<dbReference type="SUPFAM" id="SSF55120">
    <property type="entry name" value="Pseudouridine synthase"/>
    <property type="match status" value="1"/>
</dbReference>
<dbReference type="OrthoDB" id="9796412at2"/>
<evidence type="ECO:0000256" key="2">
    <source>
        <dbReference type="ARBA" id="ARBA00023235"/>
    </source>
</evidence>
<dbReference type="EMBL" id="ABCK01000025">
    <property type="protein sequence ID" value="EDM25730.1"/>
    <property type="molecule type" value="Genomic_DNA"/>
</dbReference>
<feature type="domain" description="Pseudouridine synthase RsuA/RluA-like" evidence="3">
    <location>
        <begin position="12"/>
        <end position="168"/>
    </location>
</feature>
<dbReference type="AlphaFoldDB" id="A6DRR1"/>
<accession>A6DRR1</accession>
<keyword evidence="5" id="KW-1185">Reference proteome</keyword>
<dbReference type="PANTHER" id="PTHR21600">
    <property type="entry name" value="MITOCHONDRIAL RNA PSEUDOURIDINE SYNTHASE"/>
    <property type="match status" value="1"/>
</dbReference>
<dbReference type="RefSeq" id="WP_007280531.1">
    <property type="nucleotide sequence ID" value="NZ_ABCK01000025.1"/>
</dbReference>
<dbReference type="GO" id="GO:0009982">
    <property type="term" value="F:pseudouridine synthase activity"/>
    <property type="evidence" value="ECO:0007669"/>
    <property type="project" value="InterPro"/>
</dbReference>
<dbReference type="GO" id="GO:0001522">
    <property type="term" value="P:pseudouridine synthesis"/>
    <property type="evidence" value="ECO:0007669"/>
    <property type="project" value="InterPro"/>
</dbReference>